<evidence type="ECO:0000313" key="2">
    <source>
        <dbReference type="Proteomes" id="UP000324354"/>
    </source>
</evidence>
<accession>A0A5C0XQY0</accession>
<sequence length="102" mass="11262">MRGVFISYFFLVFFVGLLSLGYSTTIVQGTVVIIPLCGVGNNTYQTIPVAIPENLSGFREYLGRVEIIIPENTHEVTVVLHIDDASPDLKGFINKSITKTLE</sequence>
<dbReference type="EMBL" id="CP023154">
    <property type="protein sequence ID" value="QEK79149.1"/>
    <property type="molecule type" value="Genomic_DNA"/>
</dbReference>
<evidence type="ECO:0000313" key="1">
    <source>
        <dbReference type="EMBL" id="QEK79149.1"/>
    </source>
</evidence>
<gene>
    <name evidence="1" type="ORF">PFDSM3638_07680</name>
</gene>
<dbReference type="AlphaFoldDB" id="A0A5C0XQY0"/>
<dbReference type="RefSeq" id="WP_011012672.1">
    <property type="nucleotide sequence ID" value="NC_003413.1"/>
</dbReference>
<name>A0A5C0XQY0_PYRFU</name>
<reference evidence="1 2" key="1">
    <citation type="submission" date="2017-08" db="EMBL/GenBank/DDBJ databases">
        <title>Resequencing and Reannotation of the genome of Pyrococcus furiosus type strain DSM3638.</title>
        <authorList>
            <person name="Reichelt R.M."/>
            <person name="Bunk B."/>
        </authorList>
    </citation>
    <scope>NUCLEOTIDE SEQUENCE [LARGE SCALE GENOMIC DNA]</scope>
    <source>
        <strain evidence="1 2">DSM 3638</strain>
    </source>
</reference>
<proteinExistence type="predicted"/>
<dbReference type="GeneID" id="41713344"/>
<dbReference type="GeneID" id="13300834"/>
<protein>
    <submittedName>
        <fullName evidence="1">Uncharacterized protein</fullName>
    </submittedName>
</protein>
<organism evidence="1 2">
    <name type="scientific">Pyrococcus furiosus (strain ATCC 43587 / DSM 3638 / JCM 8422 / Vc1)</name>
    <dbReference type="NCBI Taxonomy" id="186497"/>
    <lineage>
        <taxon>Archaea</taxon>
        <taxon>Methanobacteriati</taxon>
        <taxon>Methanobacteriota</taxon>
        <taxon>Thermococci</taxon>
        <taxon>Thermococcales</taxon>
        <taxon>Thermococcaceae</taxon>
        <taxon>Pyrococcus</taxon>
    </lineage>
</organism>
<dbReference type="Proteomes" id="UP000324354">
    <property type="component" value="Chromosome"/>
</dbReference>